<protein>
    <recommendedName>
        <fullName evidence="2">Glutaredoxin domain-containing protein</fullName>
    </recommendedName>
</protein>
<dbReference type="PANTHER" id="PTHR33558">
    <property type="entry name" value="GLUTAREDOXIN-LIKE PROTEIN C5ORF63 HOMOLOG"/>
    <property type="match status" value="1"/>
</dbReference>
<dbReference type="PANTHER" id="PTHR33558:SF1">
    <property type="entry name" value="GLUTAREDOXIN-LIKE PROTEIN C5ORF63 HOMOLOG"/>
    <property type="match status" value="1"/>
</dbReference>
<proteinExistence type="predicted"/>
<dbReference type="Pfam" id="PF05768">
    <property type="entry name" value="Glrx-like"/>
    <property type="match status" value="1"/>
</dbReference>
<accession>A0A0F8YCM6</accession>
<gene>
    <name evidence="1" type="ORF">LCGC14_2913910</name>
</gene>
<evidence type="ECO:0000313" key="1">
    <source>
        <dbReference type="EMBL" id="KKK71440.1"/>
    </source>
</evidence>
<comment type="caution">
    <text evidence="1">The sequence shown here is derived from an EMBL/GenBank/DDBJ whole genome shotgun (WGS) entry which is preliminary data.</text>
</comment>
<evidence type="ECO:0008006" key="2">
    <source>
        <dbReference type="Google" id="ProtNLM"/>
    </source>
</evidence>
<dbReference type="InterPro" id="IPR052565">
    <property type="entry name" value="Glutaredoxin-like_YDR286C"/>
</dbReference>
<dbReference type="EMBL" id="LAZR01057734">
    <property type="protein sequence ID" value="KKK71440.1"/>
    <property type="molecule type" value="Genomic_DNA"/>
</dbReference>
<dbReference type="AlphaFoldDB" id="A0A0F8YCM6"/>
<dbReference type="SUPFAM" id="SSF52833">
    <property type="entry name" value="Thioredoxin-like"/>
    <property type="match status" value="1"/>
</dbReference>
<reference evidence="1" key="1">
    <citation type="journal article" date="2015" name="Nature">
        <title>Complex archaea that bridge the gap between prokaryotes and eukaryotes.</title>
        <authorList>
            <person name="Spang A."/>
            <person name="Saw J.H."/>
            <person name="Jorgensen S.L."/>
            <person name="Zaremba-Niedzwiedzka K."/>
            <person name="Martijn J."/>
            <person name="Lind A.E."/>
            <person name="van Eijk R."/>
            <person name="Schleper C."/>
            <person name="Guy L."/>
            <person name="Ettema T.J."/>
        </authorList>
    </citation>
    <scope>NUCLEOTIDE SEQUENCE</scope>
</reference>
<dbReference type="InterPro" id="IPR036249">
    <property type="entry name" value="Thioredoxin-like_sf"/>
</dbReference>
<dbReference type="Gene3D" id="3.40.30.10">
    <property type="entry name" value="Glutaredoxin"/>
    <property type="match status" value="1"/>
</dbReference>
<sequence>PDCCLCDEARAAIDELRERHRFELEQVDISSDPRLLDRYGERIPVVLVDGVVAGEQRVDVNALARVLERPSEVLN</sequence>
<name>A0A0F8YCM6_9ZZZZ</name>
<dbReference type="InterPro" id="IPR008554">
    <property type="entry name" value="Glutaredoxin-like"/>
</dbReference>
<organism evidence="1">
    <name type="scientific">marine sediment metagenome</name>
    <dbReference type="NCBI Taxonomy" id="412755"/>
    <lineage>
        <taxon>unclassified sequences</taxon>
        <taxon>metagenomes</taxon>
        <taxon>ecological metagenomes</taxon>
    </lineage>
</organism>
<feature type="non-terminal residue" evidence="1">
    <location>
        <position position="1"/>
    </location>
</feature>